<dbReference type="Proteomes" id="UP000245125">
    <property type="component" value="Unassembled WGS sequence"/>
</dbReference>
<dbReference type="InterPro" id="IPR016142">
    <property type="entry name" value="Citrate_synth-like_lrg_a-sub"/>
</dbReference>
<comment type="pathway">
    <text evidence="1">Carbohydrate metabolism; tricarboxylic acid cycle; isocitrate from oxaloacetate: step 1/2.</text>
</comment>
<protein>
    <recommendedName>
        <fullName evidence="5">Citrate synthase</fullName>
    </recommendedName>
</protein>
<dbReference type="PIRSF" id="PIRSF001369">
    <property type="entry name" value="Citrate_synth"/>
    <property type="match status" value="1"/>
</dbReference>
<dbReference type="PANTHER" id="PTHR11739">
    <property type="entry name" value="CITRATE SYNTHASE"/>
    <property type="match status" value="1"/>
</dbReference>
<dbReference type="PRINTS" id="PR00143">
    <property type="entry name" value="CITRTSNTHASE"/>
</dbReference>
<reference evidence="8" key="1">
    <citation type="submission" date="2018-03" db="EMBL/GenBank/DDBJ databases">
        <authorList>
            <person name="Zecchin S."/>
        </authorList>
    </citation>
    <scope>NUCLEOTIDE SEQUENCE [LARGE SCALE GENOMIC DNA]</scope>
</reference>
<feature type="active site" evidence="6">
    <location>
        <position position="262"/>
    </location>
</feature>
<evidence type="ECO:0000313" key="7">
    <source>
        <dbReference type="EMBL" id="SPQ01427.1"/>
    </source>
</evidence>
<dbReference type="InterPro" id="IPR024176">
    <property type="entry name" value="Citrate_synthase_bac-typ"/>
</dbReference>
<evidence type="ECO:0000256" key="4">
    <source>
        <dbReference type="ARBA" id="ARBA00049288"/>
    </source>
</evidence>
<dbReference type="GO" id="GO:0005975">
    <property type="term" value="P:carbohydrate metabolic process"/>
    <property type="evidence" value="ECO:0007669"/>
    <property type="project" value="TreeGrafter"/>
</dbReference>
<dbReference type="Gene3D" id="1.10.230.10">
    <property type="entry name" value="Cytochrome P450-Terp, domain 2"/>
    <property type="match status" value="1"/>
</dbReference>
<evidence type="ECO:0000256" key="5">
    <source>
        <dbReference type="PIRNR" id="PIRNR001369"/>
    </source>
</evidence>
<dbReference type="InterPro" id="IPR016143">
    <property type="entry name" value="Citrate_synth-like_sm_a-sub"/>
</dbReference>
<accession>A0A2U3QJ42</accession>
<dbReference type="UniPathway" id="UPA00223"/>
<dbReference type="PANTHER" id="PTHR11739:SF4">
    <property type="entry name" value="CITRATE SYNTHASE, PEROXISOMAL"/>
    <property type="match status" value="1"/>
</dbReference>
<dbReference type="InterPro" id="IPR036969">
    <property type="entry name" value="Citrate_synthase_sf"/>
</dbReference>
<keyword evidence="3 5" id="KW-0808">Transferase</keyword>
<evidence type="ECO:0000256" key="2">
    <source>
        <dbReference type="ARBA" id="ARBA00010566"/>
    </source>
</evidence>
<dbReference type="GO" id="GO:0006099">
    <property type="term" value="P:tricarboxylic acid cycle"/>
    <property type="evidence" value="ECO:0007669"/>
    <property type="project" value="UniProtKB-UniPathway"/>
</dbReference>
<dbReference type="CDD" id="cd06110">
    <property type="entry name" value="BSuCS-II_like"/>
    <property type="match status" value="1"/>
</dbReference>
<dbReference type="Gene3D" id="1.10.580.10">
    <property type="entry name" value="Citrate Synthase, domain 1"/>
    <property type="match status" value="1"/>
</dbReference>
<dbReference type="InterPro" id="IPR002020">
    <property type="entry name" value="Citrate_synthase"/>
</dbReference>
<dbReference type="Pfam" id="PF00285">
    <property type="entry name" value="Citrate_synt"/>
    <property type="match status" value="1"/>
</dbReference>
<dbReference type="EMBL" id="OUUY01000102">
    <property type="protein sequence ID" value="SPQ01427.1"/>
    <property type="molecule type" value="Genomic_DNA"/>
</dbReference>
<name>A0A2U3QJ42_9BACT</name>
<keyword evidence="8" id="KW-1185">Reference proteome</keyword>
<proteinExistence type="inferred from homology"/>
<evidence type="ECO:0000256" key="3">
    <source>
        <dbReference type="ARBA" id="ARBA00022679"/>
    </source>
</evidence>
<dbReference type="GO" id="GO:0036440">
    <property type="term" value="F:citrate synthase activity"/>
    <property type="evidence" value="ECO:0007669"/>
    <property type="project" value="UniProtKB-EC"/>
</dbReference>
<comment type="catalytic activity">
    <reaction evidence="4">
        <text>oxaloacetate + acetyl-CoA + H2O = citrate + CoA + H(+)</text>
        <dbReference type="Rhea" id="RHEA:16845"/>
        <dbReference type="ChEBI" id="CHEBI:15377"/>
        <dbReference type="ChEBI" id="CHEBI:15378"/>
        <dbReference type="ChEBI" id="CHEBI:16452"/>
        <dbReference type="ChEBI" id="CHEBI:16947"/>
        <dbReference type="ChEBI" id="CHEBI:57287"/>
        <dbReference type="ChEBI" id="CHEBI:57288"/>
        <dbReference type="EC" id="2.3.3.16"/>
    </reaction>
</comment>
<comment type="similarity">
    <text evidence="2 5">Belongs to the citrate synthase family.</text>
</comment>
<feature type="active site" evidence="6">
    <location>
        <position position="319"/>
    </location>
</feature>
<sequence>MEIVRVKNTGLRGVPVADTKISFIDGEEGVLIYRGYRIEDLAERSTFPETAYLLLNDNLPDKDRLQAFSRQIAESRHLGDFIFDSFRRWPKLSFPMDVLQASVPLLAADDPALADETREGNLRKAIRLIARIPVLVAAWHRIRNGLEPLSADNSLSCAGNFLWQLHGTKPDPGIARDLDICLILHADHTFNASTFACREVVSTRAHMYAGVAAGVGALSGSLHGGANARVMQMLMKLEQEKDIAGWVRREIDQGRKIMGMGHAVYKTMDPRAAILREMSRRLGEKLGQTKWYDLSIQVEQAALEEFQRRGKKTIKPNCDFYSASVYHMMGIPVDLMTPLFAVSRIAGWCAHIIEEKFGDAQEKPALYRPESEYVGHYCGKMGCMYLPPEERKREE</sequence>
<dbReference type="SUPFAM" id="SSF48256">
    <property type="entry name" value="Citrate synthase"/>
    <property type="match status" value="1"/>
</dbReference>
<organism evidence="7 8">
    <name type="scientific">Candidatus Sulfobium mesophilum</name>
    <dbReference type="NCBI Taxonomy" id="2016548"/>
    <lineage>
        <taxon>Bacteria</taxon>
        <taxon>Pseudomonadati</taxon>
        <taxon>Nitrospirota</taxon>
        <taxon>Nitrospiria</taxon>
        <taxon>Nitrospirales</taxon>
        <taxon>Nitrospiraceae</taxon>
        <taxon>Candidatus Sulfobium</taxon>
    </lineage>
</organism>
<evidence type="ECO:0000313" key="8">
    <source>
        <dbReference type="Proteomes" id="UP000245125"/>
    </source>
</evidence>
<evidence type="ECO:0000256" key="6">
    <source>
        <dbReference type="PIRSR" id="PIRSR001369-1"/>
    </source>
</evidence>
<gene>
    <name evidence="7" type="primary">gltA</name>
    <name evidence="7" type="ORF">NBG4_540011</name>
</gene>
<evidence type="ECO:0000256" key="1">
    <source>
        <dbReference type="ARBA" id="ARBA00004751"/>
    </source>
</evidence>
<dbReference type="AlphaFoldDB" id="A0A2U3QJ42"/>
<keyword evidence="7" id="KW-0012">Acyltransferase</keyword>